<dbReference type="EMBL" id="UINC01094393">
    <property type="protein sequence ID" value="SVC49598.1"/>
    <property type="molecule type" value="Genomic_DNA"/>
</dbReference>
<proteinExistence type="predicted"/>
<sequence>MKQIRLFIIFAFLISGCAQEEETAVADAANESEPVLAEASAPAEPDAYYEYLWCKQGSNYS</sequence>
<name>A0A382MM73_9ZZZZ</name>
<dbReference type="AlphaFoldDB" id="A0A382MM73"/>
<dbReference type="PROSITE" id="PS51257">
    <property type="entry name" value="PROKAR_LIPOPROTEIN"/>
    <property type="match status" value="1"/>
</dbReference>
<protein>
    <submittedName>
        <fullName evidence="1">Uncharacterized protein</fullName>
    </submittedName>
</protein>
<evidence type="ECO:0000313" key="1">
    <source>
        <dbReference type="EMBL" id="SVC49598.1"/>
    </source>
</evidence>
<organism evidence="1">
    <name type="scientific">marine metagenome</name>
    <dbReference type="NCBI Taxonomy" id="408172"/>
    <lineage>
        <taxon>unclassified sequences</taxon>
        <taxon>metagenomes</taxon>
        <taxon>ecological metagenomes</taxon>
    </lineage>
</organism>
<feature type="non-terminal residue" evidence="1">
    <location>
        <position position="61"/>
    </location>
</feature>
<gene>
    <name evidence="1" type="ORF">METZ01_LOCUS302452</name>
</gene>
<reference evidence="1" key="1">
    <citation type="submission" date="2018-05" db="EMBL/GenBank/DDBJ databases">
        <authorList>
            <person name="Lanie J.A."/>
            <person name="Ng W.-L."/>
            <person name="Kazmierczak K.M."/>
            <person name="Andrzejewski T.M."/>
            <person name="Davidsen T.M."/>
            <person name="Wayne K.J."/>
            <person name="Tettelin H."/>
            <person name="Glass J.I."/>
            <person name="Rusch D."/>
            <person name="Podicherti R."/>
            <person name="Tsui H.-C.T."/>
            <person name="Winkler M.E."/>
        </authorList>
    </citation>
    <scope>NUCLEOTIDE SEQUENCE</scope>
</reference>
<accession>A0A382MM73</accession>